<dbReference type="AlphaFoldDB" id="D9X7W7"/>
<gene>
    <name evidence="2" type="ORF">SSQG_02493</name>
</gene>
<dbReference type="HOGENOM" id="CLU_2412040_0_0_11"/>
<evidence type="ECO:0000313" key="2">
    <source>
        <dbReference type="EMBL" id="EFL31975.1"/>
    </source>
</evidence>
<dbReference type="EMBL" id="GG657757">
    <property type="protein sequence ID" value="EFL31975.1"/>
    <property type="molecule type" value="Genomic_DNA"/>
</dbReference>
<evidence type="ECO:0000256" key="1">
    <source>
        <dbReference type="SAM" id="MobiDB-lite"/>
    </source>
</evidence>
<organism evidence="2 3">
    <name type="scientific">Streptomyces viridochromogenes (strain DSM 40736 / JCM 4977 / BCRC 1201 / Tue 494)</name>
    <dbReference type="NCBI Taxonomy" id="591159"/>
    <lineage>
        <taxon>Bacteria</taxon>
        <taxon>Bacillati</taxon>
        <taxon>Actinomycetota</taxon>
        <taxon>Actinomycetes</taxon>
        <taxon>Kitasatosporales</taxon>
        <taxon>Streptomycetaceae</taxon>
        <taxon>Streptomyces</taxon>
    </lineage>
</organism>
<name>D9X7W7_STRVT</name>
<feature type="region of interest" description="Disordered" evidence="1">
    <location>
        <begin position="1"/>
        <end position="92"/>
    </location>
</feature>
<protein>
    <submittedName>
        <fullName evidence="2">Predicted protein</fullName>
    </submittedName>
</protein>
<accession>D9X7W7</accession>
<dbReference type="Proteomes" id="UP000004184">
    <property type="component" value="Unassembled WGS sequence"/>
</dbReference>
<evidence type="ECO:0000313" key="3">
    <source>
        <dbReference type="Proteomes" id="UP000004184"/>
    </source>
</evidence>
<reference evidence="3" key="1">
    <citation type="submission" date="2009-02" db="EMBL/GenBank/DDBJ databases">
        <title>Annotation of Streptomyces viridochromogenes strain DSM 40736.</title>
        <authorList>
            <consortium name="The Broad Institute Genome Sequencing Platform"/>
            <consortium name="Broad Institute Microbial Sequencing Center"/>
            <person name="Fischbach M."/>
            <person name="Godfrey P."/>
            <person name="Ward D."/>
            <person name="Young S."/>
            <person name="Zeng Q."/>
            <person name="Koehrsen M."/>
            <person name="Alvarado L."/>
            <person name="Berlin A.M."/>
            <person name="Bochicchio J."/>
            <person name="Borenstein D."/>
            <person name="Chapman S.B."/>
            <person name="Chen Z."/>
            <person name="Engels R."/>
            <person name="Freedman E."/>
            <person name="Gellesch M."/>
            <person name="Goldberg J."/>
            <person name="Griggs A."/>
            <person name="Gujja S."/>
            <person name="Heilman E.R."/>
            <person name="Heiman D.I."/>
            <person name="Hepburn T.A."/>
            <person name="Howarth C."/>
            <person name="Jen D."/>
            <person name="Larson L."/>
            <person name="Lewis B."/>
            <person name="Mehta T."/>
            <person name="Park D."/>
            <person name="Pearson M."/>
            <person name="Richards J."/>
            <person name="Roberts A."/>
            <person name="Saif S."/>
            <person name="Shea T.D."/>
            <person name="Shenoy N."/>
            <person name="Sisk P."/>
            <person name="Stolte C."/>
            <person name="Sykes S.N."/>
            <person name="Thomson T."/>
            <person name="Walk T."/>
            <person name="White J."/>
            <person name="Yandava C."/>
            <person name="Straight P."/>
            <person name="Clardy J."/>
            <person name="Hung D."/>
            <person name="Kolter R."/>
            <person name="Mekalanos J."/>
            <person name="Walker S."/>
            <person name="Walsh C.T."/>
            <person name="Wieland-Brown L.C."/>
            <person name="Haas B."/>
            <person name="Nusbaum C."/>
            <person name="Birren B."/>
        </authorList>
    </citation>
    <scope>NUCLEOTIDE SEQUENCE [LARGE SCALE GENOMIC DNA]</scope>
    <source>
        <strain evidence="3">DSM 40736 / JCM 4977 / BCRC 1201 / Tue 494</strain>
    </source>
</reference>
<sequence length="92" mass="9060">MCPDLVSRAGAGQDLHLDGWSGTHAPGGTSVVRLKLDVEDLHEGSPDGAGAAPPHKVPPRSPPYAGAAAIGEGGRGPPTAPGSRVALGGPRV</sequence>
<proteinExistence type="predicted"/>
<feature type="compositionally biased region" description="Basic and acidic residues" evidence="1">
    <location>
        <begin position="34"/>
        <end position="45"/>
    </location>
</feature>
<keyword evidence="3" id="KW-1185">Reference proteome</keyword>